<gene>
    <name evidence="1" type="ORF">EVAR_21648_1</name>
</gene>
<keyword evidence="2" id="KW-1185">Reference proteome</keyword>
<name>A0A4C1VJC7_EUMVA</name>
<protein>
    <submittedName>
        <fullName evidence="1">Uncharacterized protein</fullName>
    </submittedName>
</protein>
<dbReference type="Proteomes" id="UP000299102">
    <property type="component" value="Unassembled WGS sequence"/>
</dbReference>
<reference evidence="1 2" key="1">
    <citation type="journal article" date="2019" name="Commun. Biol.">
        <title>The bagworm genome reveals a unique fibroin gene that provides high tensile strength.</title>
        <authorList>
            <person name="Kono N."/>
            <person name="Nakamura H."/>
            <person name="Ohtoshi R."/>
            <person name="Tomita M."/>
            <person name="Numata K."/>
            <person name="Arakawa K."/>
        </authorList>
    </citation>
    <scope>NUCLEOTIDE SEQUENCE [LARGE SCALE GENOMIC DNA]</scope>
</reference>
<evidence type="ECO:0000313" key="2">
    <source>
        <dbReference type="Proteomes" id="UP000299102"/>
    </source>
</evidence>
<sequence length="106" mass="12153">MYLAPNASRHNHAFSAQLSSRRCKAVDSERLTKRSLISRARRHWKSVHEPLCNCVLRRSVCQTLPPVNHTVPIISMSRHRFEGIGRLAMSALGEFVLETPRDHCHQ</sequence>
<evidence type="ECO:0000313" key="1">
    <source>
        <dbReference type="EMBL" id="GBP37805.1"/>
    </source>
</evidence>
<accession>A0A4C1VJC7</accession>
<comment type="caution">
    <text evidence="1">The sequence shown here is derived from an EMBL/GenBank/DDBJ whole genome shotgun (WGS) entry which is preliminary data.</text>
</comment>
<dbReference type="AlphaFoldDB" id="A0A4C1VJC7"/>
<proteinExistence type="predicted"/>
<organism evidence="1 2">
    <name type="scientific">Eumeta variegata</name>
    <name type="common">Bagworm moth</name>
    <name type="synonym">Eumeta japonica</name>
    <dbReference type="NCBI Taxonomy" id="151549"/>
    <lineage>
        <taxon>Eukaryota</taxon>
        <taxon>Metazoa</taxon>
        <taxon>Ecdysozoa</taxon>
        <taxon>Arthropoda</taxon>
        <taxon>Hexapoda</taxon>
        <taxon>Insecta</taxon>
        <taxon>Pterygota</taxon>
        <taxon>Neoptera</taxon>
        <taxon>Endopterygota</taxon>
        <taxon>Lepidoptera</taxon>
        <taxon>Glossata</taxon>
        <taxon>Ditrysia</taxon>
        <taxon>Tineoidea</taxon>
        <taxon>Psychidae</taxon>
        <taxon>Oiketicinae</taxon>
        <taxon>Eumeta</taxon>
    </lineage>
</organism>
<dbReference type="EMBL" id="BGZK01000339">
    <property type="protein sequence ID" value="GBP37805.1"/>
    <property type="molecule type" value="Genomic_DNA"/>
</dbReference>